<accession>A0AAV4WC71</accession>
<dbReference type="Proteomes" id="UP001054945">
    <property type="component" value="Unassembled WGS sequence"/>
</dbReference>
<protein>
    <submittedName>
        <fullName evidence="2">Uncharacterized protein</fullName>
    </submittedName>
</protein>
<sequence>MLQRILLEKAKHKFPRATFLCQDGGANVSEDRDSPTLEILVNSVNQSIENSDKPSSSDDVLPPYNLDNPSSENVPTAQKSSKNGFYYKPVKSTIEIFSKDSCACMNVASASVVDVLPLPTSFFCKFS</sequence>
<name>A0AAV4WC71_CAEEX</name>
<dbReference type="AlphaFoldDB" id="A0AAV4WC71"/>
<feature type="region of interest" description="Disordered" evidence="1">
    <location>
        <begin position="48"/>
        <end position="83"/>
    </location>
</feature>
<dbReference type="EMBL" id="BPLR01015944">
    <property type="protein sequence ID" value="GIY79913.1"/>
    <property type="molecule type" value="Genomic_DNA"/>
</dbReference>
<proteinExistence type="predicted"/>
<comment type="caution">
    <text evidence="2">The sequence shown here is derived from an EMBL/GenBank/DDBJ whole genome shotgun (WGS) entry which is preliminary data.</text>
</comment>
<reference evidence="2 3" key="1">
    <citation type="submission" date="2021-06" db="EMBL/GenBank/DDBJ databases">
        <title>Caerostris extrusa draft genome.</title>
        <authorList>
            <person name="Kono N."/>
            <person name="Arakawa K."/>
        </authorList>
    </citation>
    <scope>NUCLEOTIDE SEQUENCE [LARGE SCALE GENOMIC DNA]</scope>
</reference>
<organism evidence="2 3">
    <name type="scientific">Caerostris extrusa</name>
    <name type="common">Bark spider</name>
    <name type="synonym">Caerostris bankana</name>
    <dbReference type="NCBI Taxonomy" id="172846"/>
    <lineage>
        <taxon>Eukaryota</taxon>
        <taxon>Metazoa</taxon>
        <taxon>Ecdysozoa</taxon>
        <taxon>Arthropoda</taxon>
        <taxon>Chelicerata</taxon>
        <taxon>Arachnida</taxon>
        <taxon>Araneae</taxon>
        <taxon>Araneomorphae</taxon>
        <taxon>Entelegynae</taxon>
        <taxon>Araneoidea</taxon>
        <taxon>Araneidae</taxon>
        <taxon>Caerostris</taxon>
    </lineage>
</organism>
<evidence type="ECO:0000256" key="1">
    <source>
        <dbReference type="SAM" id="MobiDB-lite"/>
    </source>
</evidence>
<evidence type="ECO:0000313" key="3">
    <source>
        <dbReference type="Proteomes" id="UP001054945"/>
    </source>
</evidence>
<feature type="compositionally biased region" description="Polar residues" evidence="1">
    <location>
        <begin position="67"/>
        <end position="83"/>
    </location>
</feature>
<evidence type="ECO:0000313" key="2">
    <source>
        <dbReference type="EMBL" id="GIY79913.1"/>
    </source>
</evidence>
<gene>
    <name evidence="2" type="ORF">CEXT_251881</name>
</gene>
<keyword evidence="3" id="KW-1185">Reference proteome</keyword>